<accession>A0A7J8USG8</accession>
<keyword evidence="2" id="KW-1185">Reference proteome</keyword>
<evidence type="ECO:0000313" key="1">
    <source>
        <dbReference type="EMBL" id="MBA0653465.1"/>
    </source>
</evidence>
<evidence type="ECO:0000313" key="2">
    <source>
        <dbReference type="Proteomes" id="UP000593573"/>
    </source>
</evidence>
<gene>
    <name evidence="1" type="ORF">Goklo_020637</name>
</gene>
<reference evidence="1 2" key="1">
    <citation type="journal article" date="2019" name="Genome Biol. Evol.">
        <title>Insights into the evolution of the New World diploid cottons (Gossypium, subgenus Houzingenia) based on genome sequencing.</title>
        <authorList>
            <person name="Grover C.E."/>
            <person name="Arick M.A. 2nd"/>
            <person name="Thrash A."/>
            <person name="Conover J.L."/>
            <person name="Sanders W.S."/>
            <person name="Peterson D.G."/>
            <person name="Frelichowski J.E."/>
            <person name="Scheffler J.A."/>
            <person name="Scheffler B.E."/>
            <person name="Wendel J.F."/>
        </authorList>
    </citation>
    <scope>NUCLEOTIDE SEQUENCE [LARGE SCALE GENOMIC DNA]</scope>
    <source>
        <strain evidence="1">57</strain>
        <tissue evidence="1">Leaf</tissue>
    </source>
</reference>
<dbReference type="AlphaFoldDB" id="A0A7J8USG8"/>
<dbReference type="Proteomes" id="UP000593573">
    <property type="component" value="Unassembled WGS sequence"/>
</dbReference>
<organism evidence="1 2">
    <name type="scientific">Gossypium klotzschianum</name>
    <dbReference type="NCBI Taxonomy" id="34286"/>
    <lineage>
        <taxon>Eukaryota</taxon>
        <taxon>Viridiplantae</taxon>
        <taxon>Streptophyta</taxon>
        <taxon>Embryophyta</taxon>
        <taxon>Tracheophyta</taxon>
        <taxon>Spermatophyta</taxon>
        <taxon>Magnoliopsida</taxon>
        <taxon>eudicotyledons</taxon>
        <taxon>Gunneridae</taxon>
        <taxon>Pentapetalae</taxon>
        <taxon>rosids</taxon>
        <taxon>malvids</taxon>
        <taxon>Malvales</taxon>
        <taxon>Malvaceae</taxon>
        <taxon>Malvoideae</taxon>
        <taxon>Gossypium</taxon>
    </lineage>
</organism>
<protein>
    <submittedName>
        <fullName evidence="1">Uncharacterized protein</fullName>
    </submittedName>
</protein>
<dbReference type="EMBL" id="JABFAB010000007">
    <property type="protein sequence ID" value="MBA0653465.1"/>
    <property type="molecule type" value="Genomic_DNA"/>
</dbReference>
<sequence length="17" mass="2196">MVRFIFIFDYSEWTIDL</sequence>
<name>A0A7J8USG8_9ROSI</name>
<comment type="caution">
    <text evidence="1">The sequence shown here is derived from an EMBL/GenBank/DDBJ whole genome shotgun (WGS) entry which is preliminary data.</text>
</comment>
<proteinExistence type="predicted"/>